<dbReference type="InterPro" id="IPR011650">
    <property type="entry name" value="Peptidase_M20_dimer"/>
</dbReference>
<dbReference type="EMBL" id="DF820466">
    <property type="protein sequence ID" value="GAK58030.1"/>
    <property type="molecule type" value="Genomic_DNA"/>
</dbReference>
<dbReference type="STRING" id="1499967.U27_05003"/>
<dbReference type="Gene3D" id="3.40.630.10">
    <property type="entry name" value="Zn peptidases"/>
    <property type="match status" value="1"/>
</dbReference>
<dbReference type="GO" id="GO:0046657">
    <property type="term" value="P:folic acid catabolic process"/>
    <property type="evidence" value="ECO:0007669"/>
    <property type="project" value="TreeGrafter"/>
</dbReference>
<keyword evidence="4" id="KW-1185">Reference proteome</keyword>
<dbReference type="Pfam" id="PF07687">
    <property type="entry name" value="M20_dimer"/>
    <property type="match status" value="1"/>
</dbReference>
<evidence type="ECO:0000313" key="3">
    <source>
        <dbReference type="EMBL" id="GAK58030.1"/>
    </source>
</evidence>
<dbReference type="InterPro" id="IPR036264">
    <property type="entry name" value="Bact_exopeptidase_dim_dom"/>
</dbReference>
<dbReference type="SUPFAM" id="SSF53187">
    <property type="entry name" value="Zn-dependent exopeptidases"/>
    <property type="match status" value="1"/>
</dbReference>
<dbReference type="Proteomes" id="UP000030661">
    <property type="component" value="Unassembled WGS sequence"/>
</dbReference>
<evidence type="ECO:0000256" key="1">
    <source>
        <dbReference type="PIRNR" id="PIRNR037226"/>
    </source>
</evidence>
<dbReference type="GO" id="GO:0005737">
    <property type="term" value="C:cytoplasm"/>
    <property type="evidence" value="ECO:0007669"/>
    <property type="project" value="TreeGrafter"/>
</dbReference>
<dbReference type="PANTHER" id="PTHR30575:SF0">
    <property type="entry name" value="XAA-ARG DIPEPTIDASE"/>
    <property type="match status" value="1"/>
</dbReference>
<feature type="domain" description="Peptidase M20 dimerisation" evidence="2">
    <location>
        <begin position="167"/>
        <end position="257"/>
    </location>
</feature>
<dbReference type="Pfam" id="PF01546">
    <property type="entry name" value="Peptidase_M20"/>
    <property type="match status" value="1"/>
</dbReference>
<dbReference type="CDD" id="cd03887">
    <property type="entry name" value="M20_Acy1L2"/>
    <property type="match status" value="1"/>
</dbReference>
<evidence type="ECO:0000259" key="2">
    <source>
        <dbReference type="Pfam" id="PF07687"/>
    </source>
</evidence>
<dbReference type="SUPFAM" id="SSF55031">
    <property type="entry name" value="Bacterial exopeptidase dimerisation domain"/>
    <property type="match status" value="1"/>
</dbReference>
<dbReference type="InterPro" id="IPR002933">
    <property type="entry name" value="Peptidase_M20"/>
</dbReference>
<name>A0A081C0C5_VECG1</name>
<dbReference type="GO" id="GO:0016805">
    <property type="term" value="F:dipeptidase activity"/>
    <property type="evidence" value="ECO:0007669"/>
    <property type="project" value="InterPro"/>
</dbReference>
<sequence>MQEKLLQHIDQIAHELITLAHTIFEYRELGFQEYQSSQILMDYLRQKGFRVESQIANLDTAFVATFGNGSPHIALLCEYDALPEIGHACGHNMIGTISVGAAVAQVLAGVFEQHSGKLSVVGCPAEERGNTKGELVQAGMFDDVDAALIIHPASMSTSFDIAYAIQRYQIEFFGKSAHAAADPVKGINALDAIILLFNGLSLMRQQVPEKSRLHGIITNGGQSFNTIPEYTSAEIGVRALRLDEVKHLARQLEHLAQGAAAMTGCSFKMTLETEMPEVRTNVPLAERLDQHYQTVGEQVEQRTYEQGVGSTDVGSVTYKVPAIQGYINITGGKDIPAHTRKFAEAADSEYGYQAMLRAVKALALTTYDLYADPDLLQRAKKYFKHYRE</sequence>
<keyword evidence="3" id="KW-0378">Hydrolase</keyword>
<dbReference type="eggNOG" id="COG1473">
    <property type="taxonomic scope" value="Bacteria"/>
</dbReference>
<dbReference type="FunFam" id="3.30.70.360:FF:000004">
    <property type="entry name" value="Peptidase M20 domain-containing protein 2"/>
    <property type="match status" value="1"/>
</dbReference>
<dbReference type="PANTHER" id="PTHR30575">
    <property type="entry name" value="PEPTIDASE M20"/>
    <property type="match status" value="1"/>
</dbReference>
<comment type="similarity">
    <text evidence="1">Belongs to the peptidase M20A family.</text>
</comment>
<dbReference type="NCBIfam" id="TIGR01891">
    <property type="entry name" value="amidohydrolases"/>
    <property type="match status" value="1"/>
</dbReference>
<gene>
    <name evidence="3" type="ORF">U27_05003</name>
</gene>
<evidence type="ECO:0000313" key="4">
    <source>
        <dbReference type="Proteomes" id="UP000030661"/>
    </source>
</evidence>
<dbReference type="Gene3D" id="3.30.70.360">
    <property type="match status" value="1"/>
</dbReference>
<dbReference type="AlphaFoldDB" id="A0A081C0C5"/>
<dbReference type="GO" id="GO:0071713">
    <property type="term" value="F:para-aminobenzoyl-glutamate hydrolase activity"/>
    <property type="evidence" value="ECO:0007669"/>
    <property type="project" value="TreeGrafter"/>
</dbReference>
<proteinExistence type="inferred from homology"/>
<dbReference type="PIRSF" id="PIRSF037226">
    <property type="entry name" value="Amidohydrolase_ACY1L2_prd"/>
    <property type="match status" value="1"/>
</dbReference>
<organism evidence="3">
    <name type="scientific">Vecturithrix granuli</name>
    <dbReference type="NCBI Taxonomy" id="1499967"/>
    <lineage>
        <taxon>Bacteria</taxon>
        <taxon>Candidatus Moduliflexota</taxon>
        <taxon>Candidatus Vecturitrichia</taxon>
        <taxon>Candidatus Vecturitrichales</taxon>
        <taxon>Candidatus Vecturitrichaceae</taxon>
        <taxon>Candidatus Vecturithrix</taxon>
    </lineage>
</organism>
<reference evidence="3" key="1">
    <citation type="journal article" date="2015" name="PeerJ">
        <title>First genomic representation of candidate bacterial phylum KSB3 points to enhanced environmental sensing as a trigger of wastewater bulking.</title>
        <authorList>
            <person name="Sekiguchi Y."/>
            <person name="Ohashi A."/>
            <person name="Parks D.H."/>
            <person name="Yamauchi T."/>
            <person name="Tyson G.W."/>
            <person name="Hugenholtz P."/>
        </authorList>
    </citation>
    <scope>NUCLEOTIDE SEQUENCE [LARGE SCALE GENOMIC DNA]</scope>
</reference>
<accession>A0A081C0C5</accession>
<dbReference type="InterPro" id="IPR017144">
    <property type="entry name" value="Xaa-Arg_dipeptidase"/>
</dbReference>
<dbReference type="InterPro" id="IPR052030">
    <property type="entry name" value="Peptidase_M20/M20A_hydrolases"/>
</dbReference>
<dbReference type="HOGENOM" id="CLU_031812_1_1_0"/>
<protein>
    <recommendedName>
        <fullName evidence="1">Peptidase M20 domain-containing protein 2</fullName>
    </recommendedName>
</protein>
<dbReference type="InterPro" id="IPR017439">
    <property type="entry name" value="Amidohydrolase"/>
</dbReference>